<dbReference type="GeneID" id="86053952"/>
<proteinExistence type="predicted"/>
<dbReference type="Gene3D" id="3.90.550.10">
    <property type="entry name" value="Spore Coat Polysaccharide Biosynthesis Protein SpsA, Chain A"/>
    <property type="match status" value="1"/>
</dbReference>
<protein>
    <submittedName>
        <fullName evidence="2">Glycosyltransferase</fullName>
    </submittedName>
</protein>
<name>A0A3E3HZD2_9FIRM</name>
<dbReference type="Pfam" id="PF00535">
    <property type="entry name" value="Glycos_transf_2"/>
    <property type="match status" value="1"/>
</dbReference>
<keyword evidence="3" id="KW-1185">Reference proteome</keyword>
<dbReference type="AlphaFoldDB" id="A0A3E3HZD2"/>
<comment type="caution">
    <text evidence="2">The sequence shown here is derived from an EMBL/GenBank/DDBJ whole genome shotgun (WGS) entry which is preliminary data.</text>
</comment>
<reference evidence="2" key="1">
    <citation type="submission" date="2018-08" db="EMBL/GenBank/DDBJ databases">
        <title>A genome reference for cultivated species of the human gut microbiota.</title>
        <authorList>
            <person name="Zou Y."/>
            <person name="Xue W."/>
            <person name="Luo G."/>
        </authorList>
    </citation>
    <scope>NUCLEOTIDE SEQUENCE [LARGE SCALE GENOMIC DNA]</scope>
    <source>
        <strain evidence="2">TF05-5AC</strain>
    </source>
</reference>
<keyword evidence="2" id="KW-0808">Transferase</keyword>
<dbReference type="PANTHER" id="PTHR43685">
    <property type="entry name" value="GLYCOSYLTRANSFERASE"/>
    <property type="match status" value="1"/>
</dbReference>
<evidence type="ECO:0000313" key="3">
    <source>
        <dbReference type="Proteomes" id="UP000260812"/>
    </source>
</evidence>
<dbReference type="GO" id="GO:0016740">
    <property type="term" value="F:transferase activity"/>
    <property type="evidence" value="ECO:0007669"/>
    <property type="project" value="UniProtKB-KW"/>
</dbReference>
<dbReference type="InterPro" id="IPR029044">
    <property type="entry name" value="Nucleotide-diphossugar_trans"/>
</dbReference>
<gene>
    <name evidence="2" type="ORF">DXC51_20405</name>
</gene>
<dbReference type="EMBL" id="QVLV01000017">
    <property type="protein sequence ID" value="RGE57194.1"/>
    <property type="molecule type" value="Genomic_DNA"/>
</dbReference>
<evidence type="ECO:0000313" key="2">
    <source>
        <dbReference type="EMBL" id="RGE57194.1"/>
    </source>
</evidence>
<dbReference type="InterPro" id="IPR050834">
    <property type="entry name" value="Glycosyltransf_2"/>
</dbReference>
<dbReference type="RefSeq" id="WP_102287601.1">
    <property type="nucleotide sequence ID" value="NZ_CAMAZV010000005.1"/>
</dbReference>
<dbReference type="GO" id="GO:0044010">
    <property type="term" value="P:single-species biofilm formation"/>
    <property type="evidence" value="ECO:0007669"/>
    <property type="project" value="TreeGrafter"/>
</dbReference>
<feature type="domain" description="Glycosyltransferase 2-like" evidence="1">
    <location>
        <begin position="5"/>
        <end position="177"/>
    </location>
</feature>
<evidence type="ECO:0000259" key="1">
    <source>
        <dbReference type="Pfam" id="PF00535"/>
    </source>
</evidence>
<organism evidence="2 3">
    <name type="scientific">Eisenbergiella massiliensis</name>
    <dbReference type="NCBI Taxonomy" id="1720294"/>
    <lineage>
        <taxon>Bacteria</taxon>
        <taxon>Bacillati</taxon>
        <taxon>Bacillota</taxon>
        <taxon>Clostridia</taxon>
        <taxon>Lachnospirales</taxon>
        <taxon>Lachnospiraceae</taxon>
        <taxon>Eisenbergiella</taxon>
    </lineage>
</organism>
<dbReference type="InterPro" id="IPR001173">
    <property type="entry name" value="Glyco_trans_2-like"/>
</dbReference>
<sequence length="310" mass="35289">MKIDVIIPVYKPEKRFLELISRLEKQTLKPNRIIIMNTEEKYFEALLYGTDFAREHPNAEVHHLSKWEFNHGGTRNDGAARSTGDIFVCMTQDALPADNRLLEELTAALSAEEDIAVSYARQLPEKDSGEIEKYTRQFNYPEESCVKGKGQLPEMGIKTYFCSNVCAAYKKEVFRKLGGFERHVNFNEDMLFAAKAVQAGWKIAYCAGAKVYHCHNYTCAEQFHRNFDNGVSQAQHPEVFKGLPSESEGVKLVKQTAAHLCSIHKPWLVLRLFAESAAKYAGFFLGRRYKSLPAGVVRACAMNKDYWKQV</sequence>
<dbReference type="SUPFAM" id="SSF53448">
    <property type="entry name" value="Nucleotide-diphospho-sugar transferases"/>
    <property type="match status" value="1"/>
</dbReference>
<accession>A0A3E3HZD2</accession>
<dbReference type="Proteomes" id="UP000260812">
    <property type="component" value="Unassembled WGS sequence"/>
</dbReference>
<dbReference type="PANTHER" id="PTHR43685:SF13">
    <property type="entry name" value="O ANTIGEN BIOSYNTHESIS RHAMNOSYLTRANSFERASE RFBN"/>
    <property type="match status" value="1"/>
</dbReference>